<evidence type="ECO:0000313" key="2">
    <source>
        <dbReference type="EMBL" id="TFD96965.1"/>
    </source>
</evidence>
<organism evidence="2 3">
    <name type="scientific">Jeotgalibacillus salarius</name>
    <dbReference type="NCBI Taxonomy" id="546023"/>
    <lineage>
        <taxon>Bacteria</taxon>
        <taxon>Bacillati</taxon>
        <taxon>Bacillota</taxon>
        <taxon>Bacilli</taxon>
        <taxon>Bacillales</taxon>
        <taxon>Caryophanaceae</taxon>
        <taxon>Jeotgalibacillus</taxon>
    </lineage>
</organism>
<reference evidence="2 3" key="1">
    <citation type="submission" date="2019-03" db="EMBL/GenBank/DDBJ databases">
        <authorList>
            <person name="Yang Y."/>
        </authorList>
    </citation>
    <scope>NUCLEOTIDE SEQUENCE [LARGE SCALE GENOMIC DNA]</scope>
    <source>
        <strain evidence="2 3">ASL-1</strain>
    </source>
</reference>
<sequence>MKKMDLVVVVVFALFLVGGCTSEDIEKVDVYEMESFTVIKEGSLTSYTDPEVVGEFVNAFKKAKKEPGVVEMIEPEYKAEIGEESYYLWICTEYGTIMNLEDSHTTYTLSKKSAKKIFDLLVED</sequence>
<evidence type="ECO:0000259" key="1">
    <source>
        <dbReference type="Pfam" id="PF26353"/>
    </source>
</evidence>
<evidence type="ECO:0000313" key="3">
    <source>
        <dbReference type="Proteomes" id="UP000297776"/>
    </source>
</evidence>
<gene>
    <name evidence="2" type="ORF">E2626_16835</name>
</gene>
<keyword evidence="3" id="KW-1185">Reference proteome</keyword>
<dbReference type="RefSeq" id="WP_134383333.1">
    <property type="nucleotide sequence ID" value="NZ_SORX01000019.1"/>
</dbReference>
<dbReference type="InterPro" id="IPR058780">
    <property type="entry name" value="YhfM-like_dom"/>
</dbReference>
<comment type="caution">
    <text evidence="2">The sequence shown here is derived from an EMBL/GenBank/DDBJ whole genome shotgun (WGS) entry which is preliminary data.</text>
</comment>
<dbReference type="PROSITE" id="PS51257">
    <property type="entry name" value="PROKAR_LIPOPROTEIN"/>
    <property type="match status" value="1"/>
</dbReference>
<accession>A0A4Y8L2T3</accession>
<dbReference type="OrthoDB" id="2738838at2"/>
<proteinExistence type="predicted"/>
<dbReference type="EMBL" id="SORX01000019">
    <property type="protein sequence ID" value="TFD96965.1"/>
    <property type="molecule type" value="Genomic_DNA"/>
</dbReference>
<protein>
    <recommendedName>
        <fullName evidence="1">YhfM-like domain-containing protein</fullName>
    </recommendedName>
</protein>
<dbReference type="Proteomes" id="UP000297776">
    <property type="component" value="Unassembled WGS sequence"/>
</dbReference>
<feature type="domain" description="YhfM-like" evidence="1">
    <location>
        <begin position="46"/>
        <end position="121"/>
    </location>
</feature>
<name>A0A4Y8L2T3_9BACL</name>
<dbReference type="Pfam" id="PF26353">
    <property type="entry name" value="YhfM"/>
    <property type="match status" value="1"/>
</dbReference>
<dbReference type="AlphaFoldDB" id="A0A4Y8L2T3"/>